<evidence type="ECO:0000313" key="2">
    <source>
        <dbReference type="EMBL" id="RDX46299.1"/>
    </source>
</evidence>
<name>A0A371D1F0_9APHY</name>
<evidence type="ECO:0000313" key="3">
    <source>
        <dbReference type="Proteomes" id="UP000256964"/>
    </source>
</evidence>
<sequence>MVTTITTPRREIAWPGSVRIDVLDQSKGPLADKYVRPHRAPSDKCHPTADLRRRKSHAWTTHSDVCPQQACRRLRKRELELGPQHNPYTWNQRPSSVRGDTQICQTTDVLFRSSYALYSWHSVLTARAHRRSQNEVEGPPNRHRVTAGKPHTVFCSRTGACCGRP</sequence>
<feature type="compositionally biased region" description="Basic and acidic residues" evidence="1">
    <location>
        <begin position="40"/>
        <end position="51"/>
    </location>
</feature>
<protein>
    <submittedName>
        <fullName evidence="2">Uncharacterized protein</fullName>
    </submittedName>
</protein>
<accession>A0A371D1F0</accession>
<reference evidence="2 3" key="1">
    <citation type="journal article" date="2018" name="Biotechnol. Biofuels">
        <title>Integrative visual omics of the white-rot fungus Polyporus brumalis exposes the biotechnological potential of its oxidative enzymes for delignifying raw plant biomass.</title>
        <authorList>
            <person name="Miyauchi S."/>
            <person name="Rancon A."/>
            <person name="Drula E."/>
            <person name="Hage H."/>
            <person name="Chaduli D."/>
            <person name="Favel A."/>
            <person name="Grisel S."/>
            <person name="Henrissat B."/>
            <person name="Herpoel-Gimbert I."/>
            <person name="Ruiz-Duenas F.J."/>
            <person name="Chevret D."/>
            <person name="Hainaut M."/>
            <person name="Lin J."/>
            <person name="Wang M."/>
            <person name="Pangilinan J."/>
            <person name="Lipzen A."/>
            <person name="Lesage-Meessen L."/>
            <person name="Navarro D."/>
            <person name="Riley R."/>
            <person name="Grigoriev I.V."/>
            <person name="Zhou S."/>
            <person name="Raouche S."/>
            <person name="Rosso M.N."/>
        </authorList>
    </citation>
    <scope>NUCLEOTIDE SEQUENCE [LARGE SCALE GENOMIC DNA]</scope>
    <source>
        <strain evidence="2 3">BRFM 1820</strain>
    </source>
</reference>
<dbReference type="Proteomes" id="UP000256964">
    <property type="component" value="Unassembled WGS sequence"/>
</dbReference>
<dbReference type="AlphaFoldDB" id="A0A371D1F0"/>
<gene>
    <name evidence="2" type="ORF">OH76DRAFT_883713</name>
</gene>
<keyword evidence="3" id="KW-1185">Reference proteome</keyword>
<proteinExistence type="predicted"/>
<evidence type="ECO:0000256" key="1">
    <source>
        <dbReference type="SAM" id="MobiDB-lite"/>
    </source>
</evidence>
<dbReference type="EMBL" id="KZ857428">
    <property type="protein sequence ID" value="RDX46299.1"/>
    <property type="molecule type" value="Genomic_DNA"/>
</dbReference>
<feature type="region of interest" description="Disordered" evidence="1">
    <location>
        <begin position="38"/>
        <end position="59"/>
    </location>
</feature>
<organism evidence="2 3">
    <name type="scientific">Lentinus brumalis</name>
    <dbReference type="NCBI Taxonomy" id="2498619"/>
    <lineage>
        <taxon>Eukaryota</taxon>
        <taxon>Fungi</taxon>
        <taxon>Dikarya</taxon>
        <taxon>Basidiomycota</taxon>
        <taxon>Agaricomycotina</taxon>
        <taxon>Agaricomycetes</taxon>
        <taxon>Polyporales</taxon>
        <taxon>Polyporaceae</taxon>
        <taxon>Lentinus</taxon>
    </lineage>
</organism>